<feature type="region of interest" description="Disordered" evidence="1">
    <location>
        <begin position="84"/>
        <end position="105"/>
    </location>
</feature>
<evidence type="ECO:0000256" key="1">
    <source>
        <dbReference type="SAM" id="MobiDB-lite"/>
    </source>
</evidence>
<dbReference type="Proteomes" id="UP000822688">
    <property type="component" value="Chromosome 2"/>
</dbReference>
<gene>
    <name evidence="3" type="ORF">KC19_2G196800</name>
</gene>
<keyword evidence="2" id="KW-0812">Transmembrane</keyword>
<dbReference type="EMBL" id="CM026422">
    <property type="protein sequence ID" value="KAG0587858.1"/>
    <property type="molecule type" value="Genomic_DNA"/>
</dbReference>
<evidence type="ECO:0000313" key="4">
    <source>
        <dbReference type="Proteomes" id="UP000822688"/>
    </source>
</evidence>
<evidence type="ECO:0000313" key="3">
    <source>
        <dbReference type="EMBL" id="KAG0587858.1"/>
    </source>
</evidence>
<keyword evidence="2" id="KW-0472">Membrane</keyword>
<keyword evidence="2" id="KW-1133">Transmembrane helix</keyword>
<keyword evidence="4" id="KW-1185">Reference proteome</keyword>
<name>A0A8T0IYQ5_CERPU</name>
<feature type="transmembrane region" description="Helical" evidence="2">
    <location>
        <begin position="179"/>
        <end position="201"/>
    </location>
</feature>
<reference evidence="3" key="1">
    <citation type="submission" date="2020-06" db="EMBL/GenBank/DDBJ databases">
        <title>WGS assembly of Ceratodon purpureus strain R40.</title>
        <authorList>
            <person name="Carey S.B."/>
            <person name="Jenkins J."/>
            <person name="Shu S."/>
            <person name="Lovell J.T."/>
            <person name="Sreedasyam A."/>
            <person name="Maumus F."/>
            <person name="Tiley G.P."/>
            <person name="Fernandez-Pozo N."/>
            <person name="Barry K."/>
            <person name="Chen C."/>
            <person name="Wang M."/>
            <person name="Lipzen A."/>
            <person name="Daum C."/>
            <person name="Saski C.A."/>
            <person name="Payton A.C."/>
            <person name="Mcbreen J.C."/>
            <person name="Conrad R.E."/>
            <person name="Kollar L.M."/>
            <person name="Olsson S."/>
            <person name="Huttunen S."/>
            <person name="Landis J.B."/>
            <person name="Wickett N.J."/>
            <person name="Johnson M.G."/>
            <person name="Rensing S.A."/>
            <person name="Grimwood J."/>
            <person name="Schmutz J."/>
            <person name="Mcdaniel S.F."/>
        </authorList>
    </citation>
    <scope>NUCLEOTIDE SEQUENCE</scope>
    <source>
        <strain evidence="3">R40</strain>
    </source>
</reference>
<sequence length="212" mass="22738">MGPQSRAHSAQRRGRHSRAWREAWRDGITGGMVHRSTPVAVLSHVQRCGMVMDGARRSAGELRGPALSLSLQAGLTVSRRAGRLELQREGEGGRSPGGARGGPGGLPRPTTIFTMFASVFSHSGTCAHLVMKCSPFPLTHSCSFPSPSLGRCLAKLAGLPLRLRVATHNGTEQQLRSPLHAVVLLLCLTILVSVRSVLFVFGGRRSVGHVQW</sequence>
<feature type="region of interest" description="Disordered" evidence="1">
    <location>
        <begin position="1"/>
        <end position="20"/>
    </location>
</feature>
<organism evidence="3 4">
    <name type="scientific">Ceratodon purpureus</name>
    <name type="common">Fire moss</name>
    <name type="synonym">Dicranum purpureum</name>
    <dbReference type="NCBI Taxonomy" id="3225"/>
    <lineage>
        <taxon>Eukaryota</taxon>
        <taxon>Viridiplantae</taxon>
        <taxon>Streptophyta</taxon>
        <taxon>Embryophyta</taxon>
        <taxon>Bryophyta</taxon>
        <taxon>Bryophytina</taxon>
        <taxon>Bryopsida</taxon>
        <taxon>Dicranidae</taxon>
        <taxon>Pseudoditrichales</taxon>
        <taxon>Ditrichaceae</taxon>
        <taxon>Ceratodon</taxon>
    </lineage>
</organism>
<evidence type="ECO:0000256" key="2">
    <source>
        <dbReference type="SAM" id="Phobius"/>
    </source>
</evidence>
<feature type="compositionally biased region" description="Gly residues" evidence="1">
    <location>
        <begin position="93"/>
        <end position="105"/>
    </location>
</feature>
<protein>
    <submittedName>
        <fullName evidence="3">Uncharacterized protein</fullName>
    </submittedName>
</protein>
<accession>A0A8T0IYQ5</accession>
<feature type="compositionally biased region" description="Basic residues" evidence="1">
    <location>
        <begin position="9"/>
        <end position="18"/>
    </location>
</feature>
<proteinExistence type="predicted"/>
<comment type="caution">
    <text evidence="3">The sequence shown here is derived from an EMBL/GenBank/DDBJ whole genome shotgun (WGS) entry which is preliminary data.</text>
</comment>
<dbReference type="AlphaFoldDB" id="A0A8T0IYQ5"/>